<organism evidence="10 11">
    <name type="scientific">Dactylosporangium aurantiacum</name>
    <dbReference type="NCBI Taxonomy" id="35754"/>
    <lineage>
        <taxon>Bacteria</taxon>
        <taxon>Bacillati</taxon>
        <taxon>Actinomycetota</taxon>
        <taxon>Actinomycetes</taxon>
        <taxon>Micromonosporales</taxon>
        <taxon>Micromonosporaceae</taxon>
        <taxon>Dactylosporangium</taxon>
    </lineage>
</organism>
<dbReference type="InterPro" id="IPR004789">
    <property type="entry name" value="Acetalactate_synth_ssu"/>
</dbReference>
<keyword evidence="8 10" id="KW-0808">Transferase</keyword>
<dbReference type="GO" id="GO:0009097">
    <property type="term" value="P:isoleucine biosynthetic process"/>
    <property type="evidence" value="ECO:0007669"/>
    <property type="project" value="UniProtKB-UniRule"/>
</dbReference>
<dbReference type="EMBL" id="CP073767">
    <property type="protein sequence ID" value="UWZ50722.1"/>
    <property type="molecule type" value="Genomic_DNA"/>
</dbReference>
<evidence type="ECO:0000256" key="8">
    <source>
        <dbReference type="RuleBase" id="RU368092"/>
    </source>
</evidence>
<dbReference type="InterPro" id="IPR039557">
    <property type="entry name" value="AHAS_ACT"/>
</dbReference>
<comment type="pathway">
    <text evidence="1 8">Amino-acid biosynthesis; L-isoleucine biosynthesis; L-isoleucine from 2-oxobutanoate: step 1/4.</text>
</comment>
<dbReference type="RefSeq" id="WP_052387011.1">
    <property type="nucleotide sequence ID" value="NZ_CP073767.1"/>
</dbReference>
<dbReference type="GO" id="GO:0009099">
    <property type="term" value="P:L-valine biosynthetic process"/>
    <property type="evidence" value="ECO:0007669"/>
    <property type="project" value="UniProtKB-UniRule"/>
</dbReference>
<dbReference type="EC" id="2.2.1.6" evidence="8"/>
<dbReference type="CDD" id="cd04878">
    <property type="entry name" value="ACT_AHAS"/>
    <property type="match status" value="1"/>
</dbReference>
<dbReference type="GO" id="GO:1990610">
    <property type="term" value="F:acetolactate synthase regulator activity"/>
    <property type="evidence" value="ECO:0007669"/>
    <property type="project" value="UniProtKB-UniRule"/>
</dbReference>
<dbReference type="PROSITE" id="PS51671">
    <property type="entry name" value="ACT"/>
    <property type="match status" value="1"/>
</dbReference>
<dbReference type="AlphaFoldDB" id="A0A9Q9IB23"/>
<gene>
    <name evidence="10" type="primary">ilvN</name>
    <name evidence="10" type="ORF">Daura_28315</name>
</gene>
<comment type="similarity">
    <text evidence="3 8">Belongs to the acetolactate synthase small subunit family.</text>
</comment>
<dbReference type="InterPro" id="IPR054480">
    <property type="entry name" value="AHAS_small-like_ACT"/>
</dbReference>
<keyword evidence="5 8" id="KW-0028">Amino-acid biosynthesis</keyword>
<feature type="domain" description="ACT" evidence="9">
    <location>
        <begin position="1"/>
        <end position="70"/>
    </location>
</feature>
<dbReference type="Gene3D" id="3.30.70.1150">
    <property type="entry name" value="ACT-like. Chain A, domain 2"/>
    <property type="match status" value="1"/>
</dbReference>
<dbReference type="Gene3D" id="3.30.70.260">
    <property type="match status" value="1"/>
</dbReference>
<dbReference type="Proteomes" id="UP001058003">
    <property type="component" value="Chromosome"/>
</dbReference>
<accession>A0A9Q9IB23</accession>
<keyword evidence="6 8" id="KW-0100">Branched-chain amino acid biosynthesis</keyword>
<protein>
    <recommendedName>
        <fullName evidence="8">Acetolactate synthase small subunit</fullName>
        <shortName evidence="8">AHAS</shortName>
        <shortName evidence="8">ALS</shortName>
        <ecNumber evidence="8">2.2.1.6</ecNumber>
    </recommendedName>
    <alternativeName>
        <fullName evidence="8">Acetohydroxy-acid synthase small subunit</fullName>
    </alternativeName>
</protein>
<evidence type="ECO:0000256" key="1">
    <source>
        <dbReference type="ARBA" id="ARBA00004974"/>
    </source>
</evidence>
<dbReference type="PANTHER" id="PTHR30239:SF0">
    <property type="entry name" value="ACETOLACTATE SYNTHASE SMALL SUBUNIT 1, CHLOROPLASTIC"/>
    <property type="match status" value="1"/>
</dbReference>
<dbReference type="NCBIfam" id="TIGR00119">
    <property type="entry name" value="acolac_sm"/>
    <property type="match status" value="1"/>
</dbReference>
<dbReference type="GO" id="GO:0003984">
    <property type="term" value="F:acetolactate synthase activity"/>
    <property type="evidence" value="ECO:0007669"/>
    <property type="project" value="UniProtKB-UniRule"/>
</dbReference>
<evidence type="ECO:0000256" key="5">
    <source>
        <dbReference type="ARBA" id="ARBA00022605"/>
    </source>
</evidence>
<dbReference type="SUPFAM" id="SSF55021">
    <property type="entry name" value="ACT-like"/>
    <property type="match status" value="2"/>
</dbReference>
<evidence type="ECO:0000256" key="6">
    <source>
        <dbReference type="ARBA" id="ARBA00023304"/>
    </source>
</evidence>
<evidence type="ECO:0000256" key="3">
    <source>
        <dbReference type="ARBA" id="ARBA00006341"/>
    </source>
</evidence>
<comment type="catalytic activity">
    <reaction evidence="7 8">
        <text>2 pyruvate + H(+) = (2S)-2-acetolactate + CO2</text>
        <dbReference type="Rhea" id="RHEA:25249"/>
        <dbReference type="ChEBI" id="CHEBI:15361"/>
        <dbReference type="ChEBI" id="CHEBI:15378"/>
        <dbReference type="ChEBI" id="CHEBI:16526"/>
        <dbReference type="ChEBI" id="CHEBI:58476"/>
        <dbReference type="EC" id="2.2.1.6"/>
    </reaction>
</comment>
<evidence type="ECO:0000313" key="10">
    <source>
        <dbReference type="EMBL" id="UWZ50722.1"/>
    </source>
</evidence>
<comment type="pathway">
    <text evidence="2 8">Amino-acid biosynthesis; L-valine biosynthesis; L-valine from pyruvate: step 1/4.</text>
</comment>
<comment type="function">
    <text evidence="8">Catalyzes the conversion of 2 pyruvate molecules into acetolactate in the first common step of the biosynthetic pathway of the branched-amino acids such as leucine, isoleucine, and valine.</text>
</comment>
<dbReference type="InterPro" id="IPR019455">
    <property type="entry name" value="Acetolactate_synth_ssu_C"/>
</dbReference>
<evidence type="ECO:0000256" key="7">
    <source>
        <dbReference type="ARBA" id="ARBA00048670"/>
    </source>
</evidence>
<comment type="subunit">
    <text evidence="4 8">Dimer of large and small chains.</text>
</comment>
<sequence>MENTPWSLTRITALLSRRGFAVDSLAAGPSERPDVARVTVVVDSARQPITQIAAQLDNLYDVRAAVPLDPALAVRRELILMKVAAEGETAHARIGEVLRLFHASTEQVGAAEIVVQAVGTASELASLLALLAEFGVREVVRSGAVALEGCAPVPEPFAVARGRLERSGV</sequence>
<evidence type="ECO:0000256" key="4">
    <source>
        <dbReference type="ARBA" id="ARBA00011744"/>
    </source>
</evidence>
<dbReference type="GO" id="GO:0005829">
    <property type="term" value="C:cytosol"/>
    <property type="evidence" value="ECO:0007669"/>
    <property type="project" value="TreeGrafter"/>
</dbReference>
<name>A0A9Q9IB23_9ACTN</name>
<dbReference type="PANTHER" id="PTHR30239">
    <property type="entry name" value="ACETOLACTATE SYNTHASE SMALL SUBUNIT"/>
    <property type="match status" value="1"/>
</dbReference>
<dbReference type="InterPro" id="IPR027271">
    <property type="entry name" value="Acetolactate_synth/TF_NikR_C"/>
</dbReference>
<dbReference type="Pfam" id="PF10369">
    <property type="entry name" value="ALS_ss_C"/>
    <property type="match status" value="1"/>
</dbReference>
<dbReference type="NCBIfam" id="NF008864">
    <property type="entry name" value="PRK11895.1"/>
    <property type="match status" value="1"/>
</dbReference>
<dbReference type="Pfam" id="PF22629">
    <property type="entry name" value="ACT_AHAS_ss"/>
    <property type="match status" value="1"/>
</dbReference>
<keyword evidence="11" id="KW-1185">Reference proteome</keyword>
<dbReference type="KEGG" id="daur:Daura_28315"/>
<evidence type="ECO:0000256" key="2">
    <source>
        <dbReference type="ARBA" id="ARBA00005025"/>
    </source>
</evidence>
<dbReference type="InterPro" id="IPR045865">
    <property type="entry name" value="ACT-like_dom_sf"/>
</dbReference>
<reference evidence="10" key="1">
    <citation type="submission" date="2021-04" db="EMBL/GenBank/DDBJ databases">
        <title>Dactylosporangium aurantiacum NRRL B-8018 full assembly.</title>
        <authorList>
            <person name="Hartkoorn R.C."/>
            <person name="Beaudoing E."/>
            <person name="Hot D."/>
        </authorList>
    </citation>
    <scope>NUCLEOTIDE SEQUENCE</scope>
    <source>
        <strain evidence="10">NRRL B-8018</strain>
    </source>
</reference>
<evidence type="ECO:0000259" key="9">
    <source>
        <dbReference type="PROSITE" id="PS51671"/>
    </source>
</evidence>
<proteinExistence type="inferred from homology"/>
<dbReference type="InterPro" id="IPR002912">
    <property type="entry name" value="ACT_dom"/>
</dbReference>
<evidence type="ECO:0000313" key="11">
    <source>
        <dbReference type="Proteomes" id="UP001058003"/>
    </source>
</evidence>